<dbReference type="InterPro" id="IPR004437">
    <property type="entry name" value="ParB/RepB/Spo0J"/>
</dbReference>
<proteinExistence type="inferred from homology"/>
<dbReference type="InterPro" id="IPR036086">
    <property type="entry name" value="ParB/Sulfiredoxin_sf"/>
</dbReference>
<dbReference type="Proteomes" id="UP000095709">
    <property type="component" value="Unassembled WGS sequence"/>
</dbReference>
<evidence type="ECO:0000259" key="2">
    <source>
        <dbReference type="SMART" id="SM00470"/>
    </source>
</evidence>
<dbReference type="SUPFAM" id="SSF110849">
    <property type="entry name" value="ParB/Sulfiredoxin"/>
    <property type="match status" value="1"/>
</dbReference>
<evidence type="ECO:0000313" key="3">
    <source>
        <dbReference type="EMBL" id="CUP73122.1"/>
    </source>
</evidence>
<dbReference type="GO" id="GO:0007059">
    <property type="term" value="P:chromosome segregation"/>
    <property type="evidence" value="ECO:0007669"/>
    <property type="project" value="TreeGrafter"/>
</dbReference>
<reference evidence="3 4" key="1">
    <citation type="submission" date="2015-09" db="EMBL/GenBank/DDBJ databases">
        <authorList>
            <consortium name="Pathogen Informatics"/>
        </authorList>
    </citation>
    <scope>NUCLEOTIDE SEQUENCE [LARGE SCALE GENOMIC DNA]</scope>
    <source>
        <strain evidence="3 4">2789STDY5834885</strain>
    </source>
</reference>
<name>A0A174QIM6_9FIRM</name>
<dbReference type="NCBIfam" id="TIGR00180">
    <property type="entry name" value="parB_part"/>
    <property type="match status" value="1"/>
</dbReference>
<gene>
    <name evidence="3" type="primary">parB_3</name>
    <name evidence="3" type="ORF">ERS852498_02676</name>
</gene>
<dbReference type="GO" id="GO:0005694">
    <property type="term" value="C:chromosome"/>
    <property type="evidence" value="ECO:0007669"/>
    <property type="project" value="TreeGrafter"/>
</dbReference>
<protein>
    <submittedName>
        <fullName evidence="3">Chromosome-partitioning protein parB</fullName>
    </submittedName>
</protein>
<sequence length="97" mass="10802">MEEIKSIRISELKDFKNHPFHVQQDIELCALMKSIEDEGVIVPLLVRPNPDGEGYEVIAGHRRKADAGWAGLAEVPAVIRELDDDQAIVAMVDSVRP</sequence>
<organism evidence="3 4">
    <name type="scientific">Fusicatenibacter saccharivorans</name>
    <dbReference type="NCBI Taxonomy" id="1150298"/>
    <lineage>
        <taxon>Bacteria</taxon>
        <taxon>Bacillati</taxon>
        <taxon>Bacillota</taxon>
        <taxon>Clostridia</taxon>
        <taxon>Lachnospirales</taxon>
        <taxon>Lachnospiraceae</taxon>
        <taxon>Fusicatenibacter</taxon>
    </lineage>
</organism>
<dbReference type="PANTHER" id="PTHR33375:SF1">
    <property type="entry name" value="CHROMOSOME-PARTITIONING PROTEIN PARB-RELATED"/>
    <property type="match status" value="1"/>
</dbReference>
<dbReference type="Gene3D" id="3.90.1530.10">
    <property type="entry name" value="Conserved hypothetical protein from pyrococcus furiosus pfu- 392566-001, ParB domain"/>
    <property type="match status" value="1"/>
</dbReference>
<comment type="similarity">
    <text evidence="1">Belongs to the ParB family.</text>
</comment>
<dbReference type="AlphaFoldDB" id="A0A174QIM6"/>
<dbReference type="InterPro" id="IPR003115">
    <property type="entry name" value="ParB_N"/>
</dbReference>
<dbReference type="CDD" id="cd16407">
    <property type="entry name" value="ParB_N_like"/>
    <property type="match status" value="1"/>
</dbReference>
<evidence type="ECO:0000313" key="4">
    <source>
        <dbReference type="Proteomes" id="UP000095709"/>
    </source>
</evidence>
<dbReference type="SMART" id="SM00470">
    <property type="entry name" value="ParB"/>
    <property type="match status" value="1"/>
</dbReference>
<dbReference type="GeneID" id="79855216"/>
<dbReference type="PANTHER" id="PTHR33375">
    <property type="entry name" value="CHROMOSOME-PARTITIONING PROTEIN PARB-RELATED"/>
    <property type="match status" value="1"/>
</dbReference>
<dbReference type="RefSeq" id="WP_055267517.1">
    <property type="nucleotide sequence ID" value="NZ_CZAL01000015.1"/>
</dbReference>
<dbReference type="Pfam" id="PF02195">
    <property type="entry name" value="ParB_N"/>
    <property type="match status" value="1"/>
</dbReference>
<feature type="domain" description="ParB-like N-terminal" evidence="2">
    <location>
        <begin position="5"/>
        <end position="96"/>
    </location>
</feature>
<evidence type="ECO:0000256" key="1">
    <source>
        <dbReference type="ARBA" id="ARBA00006295"/>
    </source>
</evidence>
<dbReference type="InterPro" id="IPR050336">
    <property type="entry name" value="Chromosome_partition/occlusion"/>
</dbReference>
<dbReference type="EMBL" id="CZAL01000015">
    <property type="protein sequence ID" value="CUP73122.1"/>
    <property type="molecule type" value="Genomic_DNA"/>
</dbReference>
<dbReference type="GO" id="GO:0003677">
    <property type="term" value="F:DNA binding"/>
    <property type="evidence" value="ECO:0007669"/>
    <property type="project" value="InterPro"/>
</dbReference>
<accession>A0A174QIM6</accession>